<reference evidence="2 3" key="1">
    <citation type="submission" date="2017-05" db="EMBL/GenBank/DDBJ databases">
        <title>The Genome Sequence of Enterococcus faecium 6F2_DIV0138.</title>
        <authorList>
            <consortium name="The Broad Institute Genomics Platform"/>
            <consortium name="The Broad Institute Genomic Center for Infectious Diseases"/>
            <person name="Earl A."/>
            <person name="Manson A."/>
            <person name="Schwartman J."/>
            <person name="Gilmore M."/>
            <person name="Abouelleil A."/>
            <person name="Cao P."/>
            <person name="Chapman S."/>
            <person name="Cusick C."/>
            <person name="Shea T."/>
            <person name="Young S."/>
            <person name="Neafsey D."/>
            <person name="Nusbaum C."/>
            <person name="Birren B."/>
        </authorList>
    </citation>
    <scope>NUCLEOTIDE SEQUENCE [LARGE SCALE GENOMIC DNA]</scope>
    <source>
        <strain evidence="2 3">6F2_DIV0138</strain>
    </source>
</reference>
<dbReference type="RefSeq" id="WP_086325311.1">
    <property type="nucleotide sequence ID" value="NZ_JBNBYO010000015.1"/>
</dbReference>
<comment type="caution">
    <text evidence="2">The sequence shown here is derived from an EMBL/GenBank/DDBJ whole genome shotgun (WGS) entry which is preliminary data.</text>
</comment>
<proteinExistence type="predicted"/>
<accession>A0AB73Q0W8</accession>
<sequence>MRKSKSGKSGFTPENLTAGLDLNISEESQNIDEIKPKIEKEKLPREVTQTNTQSISLDPDKESDVVNQSENTDLESILGKKKKPSKNVQVNVYIYDDEIRDKLYSMGKFVGKQNGGKSFIVESALKEYFEKNQHYVEEAMKNYPPKE</sequence>
<feature type="compositionally biased region" description="Polar residues" evidence="1">
    <location>
        <begin position="47"/>
        <end position="56"/>
    </location>
</feature>
<dbReference type="EMBL" id="NGLB01000005">
    <property type="protein sequence ID" value="OTN93553.1"/>
    <property type="molecule type" value="Genomic_DNA"/>
</dbReference>
<evidence type="ECO:0000313" key="3">
    <source>
        <dbReference type="Proteomes" id="UP000194737"/>
    </source>
</evidence>
<evidence type="ECO:0008006" key="4">
    <source>
        <dbReference type="Google" id="ProtNLM"/>
    </source>
</evidence>
<organism evidence="2 3">
    <name type="scientific">Enterococcus faecium</name>
    <name type="common">Streptococcus faecium</name>
    <dbReference type="NCBI Taxonomy" id="1352"/>
    <lineage>
        <taxon>Bacteria</taxon>
        <taxon>Bacillati</taxon>
        <taxon>Bacillota</taxon>
        <taxon>Bacilli</taxon>
        <taxon>Lactobacillales</taxon>
        <taxon>Enterococcaceae</taxon>
        <taxon>Enterococcus</taxon>
    </lineage>
</organism>
<feature type="region of interest" description="Disordered" evidence="1">
    <location>
        <begin position="1"/>
        <end position="29"/>
    </location>
</feature>
<protein>
    <recommendedName>
        <fullName evidence="4">CopG family transcriptional regulator</fullName>
    </recommendedName>
</protein>
<name>A0AB73Q0W8_ENTFC</name>
<gene>
    <name evidence="2" type="ORF">A5804_002923</name>
</gene>
<feature type="region of interest" description="Disordered" evidence="1">
    <location>
        <begin position="44"/>
        <end position="71"/>
    </location>
</feature>
<dbReference type="AlphaFoldDB" id="A0AB73Q0W8"/>
<evidence type="ECO:0000313" key="2">
    <source>
        <dbReference type="EMBL" id="OTN93553.1"/>
    </source>
</evidence>
<evidence type="ECO:0000256" key="1">
    <source>
        <dbReference type="SAM" id="MobiDB-lite"/>
    </source>
</evidence>
<dbReference type="Proteomes" id="UP000194737">
    <property type="component" value="Unassembled WGS sequence"/>
</dbReference>